<feature type="transmembrane region" description="Helical" evidence="7">
    <location>
        <begin position="141"/>
        <end position="164"/>
    </location>
</feature>
<dbReference type="PANTHER" id="PTHR43744:SF12">
    <property type="entry name" value="ABC TRANSPORTER PERMEASE PROTEIN MG189-RELATED"/>
    <property type="match status" value="1"/>
</dbReference>
<dbReference type="Pfam" id="PF00528">
    <property type="entry name" value="BPD_transp_1"/>
    <property type="match status" value="1"/>
</dbReference>
<feature type="transmembrane region" description="Helical" evidence="7">
    <location>
        <begin position="73"/>
        <end position="99"/>
    </location>
</feature>
<feature type="transmembrane region" description="Helical" evidence="7">
    <location>
        <begin position="111"/>
        <end position="129"/>
    </location>
</feature>
<dbReference type="InterPro" id="IPR035906">
    <property type="entry name" value="MetI-like_sf"/>
</dbReference>
<evidence type="ECO:0000256" key="1">
    <source>
        <dbReference type="ARBA" id="ARBA00004651"/>
    </source>
</evidence>
<evidence type="ECO:0000259" key="8">
    <source>
        <dbReference type="PROSITE" id="PS50928"/>
    </source>
</evidence>
<feature type="transmembrane region" description="Helical" evidence="7">
    <location>
        <begin position="244"/>
        <end position="265"/>
    </location>
</feature>
<evidence type="ECO:0000256" key="6">
    <source>
        <dbReference type="ARBA" id="ARBA00023136"/>
    </source>
</evidence>
<comment type="subcellular location">
    <subcellularLocation>
        <location evidence="1 7">Cell membrane</location>
        <topology evidence="1 7">Multi-pass membrane protein</topology>
    </subcellularLocation>
</comment>
<evidence type="ECO:0000313" key="10">
    <source>
        <dbReference type="Proteomes" id="UP000184185"/>
    </source>
</evidence>
<evidence type="ECO:0000256" key="2">
    <source>
        <dbReference type="ARBA" id="ARBA00022448"/>
    </source>
</evidence>
<keyword evidence="4 7" id="KW-0812">Transmembrane</keyword>
<dbReference type="InterPro" id="IPR000515">
    <property type="entry name" value="MetI-like"/>
</dbReference>
<dbReference type="PROSITE" id="PS50928">
    <property type="entry name" value="ABC_TM1"/>
    <property type="match status" value="1"/>
</dbReference>
<dbReference type="GO" id="GO:0055085">
    <property type="term" value="P:transmembrane transport"/>
    <property type="evidence" value="ECO:0007669"/>
    <property type="project" value="InterPro"/>
</dbReference>
<keyword evidence="6 7" id="KW-0472">Membrane</keyword>
<gene>
    <name evidence="9" type="ORF">SAMN02745725_01808</name>
</gene>
<dbReference type="CDD" id="cd06261">
    <property type="entry name" value="TM_PBP2"/>
    <property type="match status" value="1"/>
</dbReference>
<dbReference type="EMBL" id="FQYQ01000010">
    <property type="protein sequence ID" value="SHJ12095.1"/>
    <property type="molecule type" value="Genomic_DNA"/>
</dbReference>
<comment type="similarity">
    <text evidence="7">Belongs to the binding-protein-dependent transport system permease family.</text>
</comment>
<keyword evidence="10" id="KW-1185">Reference proteome</keyword>
<keyword evidence="3" id="KW-1003">Cell membrane</keyword>
<reference evidence="9 10" key="1">
    <citation type="submission" date="2016-11" db="EMBL/GenBank/DDBJ databases">
        <authorList>
            <person name="Jaros S."/>
            <person name="Januszkiewicz K."/>
            <person name="Wedrychowicz H."/>
        </authorList>
    </citation>
    <scope>NUCLEOTIDE SEQUENCE [LARGE SCALE GENOMIC DNA]</scope>
    <source>
        <strain evidence="9 10">DSM 14809</strain>
    </source>
</reference>
<organism evidence="9 10">
    <name type="scientific">Pseudobutyrivibrio xylanivorans DSM 14809</name>
    <dbReference type="NCBI Taxonomy" id="1123012"/>
    <lineage>
        <taxon>Bacteria</taxon>
        <taxon>Bacillati</taxon>
        <taxon>Bacillota</taxon>
        <taxon>Clostridia</taxon>
        <taxon>Lachnospirales</taxon>
        <taxon>Lachnospiraceae</taxon>
        <taxon>Pseudobutyrivibrio</taxon>
    </lineage>
</organism>
<evidence type="ECO:0000256" key="3">
    <source>
        <dbReference type="ARBA" id="ARBA00022475"/>
    </source>
</evidence>
<dbReference type="OrthoDB" id="9772609at2"/>
<dbReference type="PANTHER" id="PTHR43744">
    <property type="entry name" value="ABC TRANSPORTER PERMEASE PROTEIN MG189-RELATED-RELATED"/>
    <property type="match status" value="1"/>
</dbReference>
<evidence type="ECO:0000256" key="7">
    <source>
        <dbReference type="RuleBase" id="RU363032"/>
    </source>
</evidence>
<evidence type="ECO:0000256" key="4">
    <source>
        <dbReference type="ARBA" id="ARBA00022692"/>
    </source>
</evidence>
<feature type="transmembrane region" description="Helical" evidence="7">
    <location>
        <begin position="185"/>
        <end position="210"/>
    </location>
</feature>
<evidence type="ECO:0000256" key="5">
    <source>
        <dbReference type="ARBA" id="ARBA00022989"/>
    </source>
</evidence>
<feature type="domain" description="ABC transmembrane type-1" evidence="8">
    <location>
        <begin position="74"/>
        <end position="265"/>
    </location>
</feature>
<dbReference type="RefSeq" id="WP_072916448.1">
    <property type="nucleotide sequence ID" value="NZ_FQYQ01000010.1"/>
</dbReference>
<feature type="transmembrane region" description="Helical" evidence="7">
    <location>
        <begin position="7"/>
        <end position="32"/>
    </location>
</feature>
<dbReference type="SUPFAM" id="SSF161098">
    <property type="entry name" value="MetI-like"/>
    <property type="match status" value="1"/>
</dbReference>
<dbReference type="STRING" id="185007.SAMN02910350_01585"/>
<evidence type="ECO:0000313" key="9">
    <source>
        <dbReference type="EMBL" id="SHJ12095.1"/>
    </source>
</evidence>
<keyword evidence="2 7" id="KW-0813">Transport</keyword>
<dbReference type="GO" id="GO:0005886">
    <property type="term" value="C:plasma membrane"/>
    <property type="evidence" value="ECO:0007669"/>
    <property type="project" value="UniProtKB-SubCell"/>
</dbReference>
<dbReference type="Gene3D" id="1.10.3720.10">
    <property type="entry name" value="MetI-like"/>
    <property type="match status" value="1"/>
</dbReference>
<name>A0A1M6GQ68_PSEXY</name>
<accession>A0A1M6GQ68</accession>
<keyword evidence="5 7" id="KW-1133">Transmembrane helix</keyword>
<sequence>MKAKEQVARLIVFIVLCLLAVCWIYPVFMILINSLKGDAFISTNSVFTLPDAKSFVGFSNYTDALSSKGFAAAFGYSLVITVSSAVLILICTSMCAWYITRVHGILSKVCYALFVFSMVVPFQMLMFTLASTADRMDLDTPYNICIIYLGFGAGLAVFMFTGFMKSIPLEIEEAAMIDGCNPIQTFFQIVLPILKPTLISVAILETMWLWNDYLLPYLVLDRKKYMTVPILIQYFRGSYGHVEMGPMMACIMMTVLPIIIMYICLQKYIIKGVIAGAVKG</sequence>
<dbReference type="Proteomes" id="UP000184185">
    <property type="component" value="Unassembled WGS sequence"/>
</dbReference>
<proteinExistence type="inferred from homology"/>
<dbReference type="AlphaFoldDB" id="A0A1M6GQ68"/>
<protein>
    <submittedName>
        <fullName evidence="9">Carbohydrate ABC transporter membrane protein 2, CUT1 family (TC 3.A.1.1.-)</fullName>
    </submittedName>
</protein>